<sequence length="269" mass="30253">MSIEIPCTDQSMSRGPAKGYIEGLEHRLHEAESLLLQLLPHVPTEQLHAATSALANNEIEDAGRASPDHRSSPPILNKKTGIDYWEIFPLTSVDSIRRWQQDCEAQSTTNNTTQIKTEHRRSSPGTRMLSEDASASRKKRQSINEHKTSVSHTGDLSTLNDLFTMQNGQSSSVQVIQAQNEHIRVALDQQRRQNSWQAQMMQSTTNHAGQNSGLRQQQIFGQSEYFGNSNPNTWHTQQTDMNMDILGQESAQQDAIPAVTTQTHSHLFW</sequence>
<dbReference type="AlphaFoldDB" id="A0AAN8EE24"/>
<reference evidence="2 3" key="1">
    <citation type="submission" date="2022-12" db="EMBL/GenBank/DDBJ databases">
        <title>Genomic features and morphological characterization of a novel Knufia sp. strain isolated from spacecraft assembly facility.</title>
        <authorList>
            <person name="Teixeira M."/>
            <person name="Chander A.M."/>
            <person name="Stajich J.E."/>
            <person name="Venkateswaran K."/>
        </authorList>
    </citation>
    <scope>NUCLEOTIDE SEQUENCE [LARGE SCALE GENOMIC DNA]</scope>
    <source>
        <strain evidence="2 3">FJI-L2-BK-P2</strain>
    </source>
</reference>
<proteinExistence type="predicted"/>
<evidence type="ECO:0000313" key="2">
    <source>
        <dbReference type="EMBL" id="KAK5953454.1"/>
    </source>
</evidence>
<protein>
    <submittedName>
        <fullName evidence="2">Uncharacterized protein</fullName>
    </submittedName>
</protein>
<evidence type="ECO:0000256" key="1">
    <source>
        <dbReference type="SAM" id="MobiDB-lite"/>
    </source>
</evidence>
<feature type="compositionally biased region" description="Polar residues" evidence="1">
    <location>
        <begin position="105"/>
        <end position="115"/>
    </location>
</feature>
<name>A0AAN8EE24_9EURO</name>
<evidence type="ECO:0000313" key="3">
    <source>
        <dbReference type="Proteomes" id="UP001316803"/>
    </source>
</evidence>
<comment type="caution">
    <text evidence="2">The sequence shown here is derived from an EMBL/GenBank/DDBJ whole genome shotgun (WGS) entry which is preliminary data.</text>
</comment>
<keyword evidence="3" id="KW-1185">Reference proteome</keyword>
<organism evidence="2 3">
    <name type="scientific">Knufia fluminis</name>
    <dbReference type="NCBI Taxonomy" id="191047"/>
    <lineage>
        <taxon>Eukaryota</taxon>
        <taxon>Fungi</taxon>
        <taxon>Dikarya</taxon>
        <taxon>Ascomycota</taxon>
        <taxon>Pezizomycotina</taxon>
        <taxon>Eurotiomycetes</taxon>
        <taxon>Chaetothyriomycetidae</taxon>
        <taxon>Chaetothyriales</taxon>
        <taxon>Trichomeriaceae</taxon>
        <taxon>Knufia</taxon>
    </lineage>
</organism>
<gene>
    <name evidence="2" type="ORF">OHC33_005398</name>
</gene>
<dbReference type="EMBL" id="JAKLMC020000011">
    <property type="protein sequence ID" value="KAK5953454.1"/>
    <property type="molecule type" value="Genomic_DNA"/>
</dbReference>
<dbReference type="Proteomes" id="UP001316803">
    <property type="component" value="Unassembled WGS sequence"/>
</dbReference>
<accession>A0AAN8EE24</accession>
<feature type="region of interest" description="Disordered" evidence="1">
    <location>
        <begin position="105"/>
        <end position="155"/>
    </location>
</feature>